<evidence type="ECO:0000256" key="2">
    <source>
        <dbReference type="ARBA" id="ARBA00022692"/>
    </source>
</evidence>
<feature type="transmembrane region" description="Helical" evidence="5">
    <location>
        <begin position="251"/>
        <end position="274"/>
    </location>
</feature>
<evidence type="ECO:0000259" key="7">
    <source>
        <dbReference type="Pfam" id="PF23262"/>
    </source>
</evidence>
<dbReference type="Gene3D" id="1.20.1250.20">
    <property type="entry name" value="MFS general substrate transporter like domains"/>
    <property type="match status" value="1"/>
</dbReference>
<dbReference type="OMA" id="PRTIWIT"/>
<proteinExistence type="predicted"/>
<accession>A0AA38L866</accession>
<dbReference type="Proteomes" id="UP000824469">
    <property type="component" value="Unassembled WGS sequence"/>
</dbReference>
<feature type="transmembrane region" description="Helical" evidence="5">
    <location>
        <begin position="17"/>
        <end position="37"/>
    </location>
</feature>
<feature type="transmembrane region" description="Helical" evidence="5">
    <location>
        <begin position="388"/>
        <end position="409"/>
    </location>
</feature>
<feature type="transmembrane region" description="Helical" evidence="5">
    <location>
        <begin position="421"/>
        <end position="443"/>
    </location>
</feature>
<feature type="domain" description="Nodulin-like" evidence="6">
    <location>
        <begin position="19"/>
        <end position="267"/>
    </location>
</feature>
<dbReference type="GO" id="GO:0016020">
    <property type="term" value="C:membrane"/>
    <property type="evidence" value="ECO:0007669"/>
    <property type="project" value="UniProtKB-SubCell"/>
</dbReference>
<feature type="transmembrane region" description="Helical" evidence="5">
    <location>
        <begin position="514"/>
        <end position="538"/>
    </location>
</feature>
<dbReference type="AlphaFoldDB" id="A0AA38L866"/>
<dbReference type="PANTHER" id="PTHR21576">
    <property type="entry name" value="UNCHARACTERIZED NODULIN-LIKE PROTEIN"/>
    <property type="match status" value="1"/>
</dbReference>
<comment type="caution">
    <text evidence="8">The sequence shown here is derived from an EMBL/GenBank/DDBJ whole genome shotgun (WGS) entry which is preliminary data.</text>
</comment>
<evidence type="ECO:0008006" key="10">
    <source>
        <dbReference type="Google" id="ProtNLM"/>
    </source>
</evidence>
<dbReference type="Pfam" id="PF06813">
    <property type="entry name" value="Nodulin-like"/>
    <property type="match status" value="1"/>
</dbReference>
<name>A0AA38L866_TAXCH</name>
<keyword evidence="9" id="KW-1185">Reference proteome</keyword>
<evidence type="ECO:0000313" key="8">
    <source>
        <dbReference type="EMBL" id="KAH9311510.1"/>
    </source>
</evidence>
<feature type="transmembrane region" description="Helical" evidence="5">
    <location>
        <begin position="117"/>
        <end position="138"/>
    </location>
</feature>
<evidence type="ECO:0000313" key="9">
    <source>
        <dbReference type="Proteomes" id="UP000824469"/>
    </source>
</evidence>
<evidence type="ECO:0000256" key="5">
    <source>
        <dbReference type="SAM" id="Phobius"/>
    </source>
</evidence>
<evidence type="ECO:0000256" key="1">
    <source>
        <dbReference type="ARBA" id="ARBA00004141"/>
    </source>
</evidence>
<dbReference type="Pfam" id="PF23262">
    <property type="entry name" value="NFD4_C"/>
    <property type="match status" value="1"/>
</dbReference>
<sequence>MAGFCSKIMVVAKSGTITPWLGLVAAVCIQILAGNAYNFPLYSHKLKTVLGYNQLQLTNLGVANDVGENVGLLAGLVCNKIPPWSLLLIGAAASFIGYGVIWLLLSQTISPLPYWVVWLALCLATNSATWFNTAVLVTNMRNFPFSRGTLAGILKGYVGLSAAVYTEIYIGVAEKDSVKLLIFLTVGLPAACLLLMYFVRPCTPALAEDSEEHGYFIFIQAMSIVLAFYLLTTALIDDLFSLDKNLISKIFLAFTFLILLAPIGIPIKLTCLAIKDNRYGDVQKSLHLETGRIEEPLLVTEGNVSTSKPVANESLLESPSSENLQSNMPDENGTERENIYLCVAHPSFMEDTDLEILLAEGEGAVRKKRKPRRGEDFKLRQALVKADFWLLFIVYFCGVGSGVTVLNNLAQIGIAEGLDDVTILLSLFSISNFIGRLGGGAVSEYFVRLKAMPRTVWMTVSQAIMIGAHLLFASDITGSLCAGCVLLGICYGVQFSVMVPTASELFGLKHFGMIYNFLSIGNPLGALFFSGLLAGYIYDIEAAEQSFLLGKSDVECVGSSCFRLTFLIMAGVCAVGSLTSIVLTFRLRPVYEMLYARGSFRLPRTDDYQEKK</sequence>
<dbReference type="CDD" id="cd17354">
    <property type="entry name" value="MFS_Mch1p_like"/>
    <property type="match status" value="1"/>
</dbReference>
<feature type="transmembrane region" description="Helical" evidence="5">
    <location>
        <begin position="178"/>
        <end position="199"/>
    </location>
</feature>
<dbReference type="InterPro" id="IPR010658">
    <property type="entry name" value="Nodulin-like"/>
</dbReference>
<dbReference type="InterPro" id="IPR036259">
    <property type="entry name" value="MFS_trans_sf"/>
</dbReference>
<comment type="subcellular location">
    <subcellularLocation>
        <location evidence="1">Membrane</location>
        <topology evidence="1">Multi-pass membrane protein</topology>
    </subcellularLocation>
</comment>
<reference evidence="8 9" key="1">
    <citation type="journal article" date="2021" name="Nat. Plants">
        <title>The Taxus genome provides insights into paclitaxel biosynthesis.</title>
        <authorList>
            <person name="Xiong X."/>
            <person name="Gou J."/>
            <person name="Liao Q."/>
            <person name="Li Y."/>
            <person name="Zhou Q."/>
            <person name="Bi G."/>
            <person name="Li C."/>
            <person name="Du R."/>
            <person name="Wang X."/>
            <person name="Sun T."/>
            <person name="Guo L."/>
            <person name="Liang H."/>
            <person name="Lu P."/>
            <person name="Wu Y."/>
            <person name="Zhang Z."/>
            <person name="Ro D.K."/>
            <person name="Shang Y."/>
            <person name="Huang S."/>
            <person name="Yan J."/>
        </authorList>
    </citation>
    <scope>NUCLEOTIDE SEQUENCE [LARGE SCALE GENOMIC DNA]</scope>
    <source>
        <strain evidence="8">Ta-2019</strain>
    </source>
</reference>
<keyword evidence="3 5" id="KW-1133">Transmembrane helix</keyword>
<feature type="domain" description="NFD4 C-terminal" evidence="7">
    <location>
        <begin position="380"/>
        <end position="591"/>
    </location>
</feature>
<evidence type="ECO:0000259" key="6">
    <source>
        <dbReference type="Pfam" id="PF06813"/>
    </source>
</evidence>
<dbReference type="EMBL" id="JAHRHJ020000006">
    <property type="protein sequence ID" value="KAH9311510.1"/>
    <property type="molecule type" value="Genomic_DNA"/>
</dbReference>
<evidence type="ECO:0000256" key="3">
    <source>
        <dbReference type="ARBA" id="ARBA00022989"/>
    </source>
</evidence>
<organism evidence="8 9">
    <name type="scientific">Taxus chinensis</name>
    <name type="common">Chinese yew</name>
    <name type="synonym">Taxus wallichiana var. chinensis</name>
    <dbReference type="NCBI Taxonomy" id="29808"/>
    <lineage>
        <taxon>Eukaryota</taxon>
        <taxon>Viridiplantae</taxon>
        <taxon>Streptophyta</taxon>
        <taxon>Embryophyta</taxon>
        <taxon>Tracheophyta</taxon>
        <taxon>Spermatophyta</taxon>
        <taxon>Pinopsida</taxon>
        <taxon>Pinidae</taxon>
        <taxon>Conifers II</taxon>
        <taxon>Cupressales</taxon>
        <taxon>Taxaceae</taxon>
        <taxon>Taxus</taxon>
    </lineage>
</organism>
<feature type="transmembrane region" description="Helical" evidence="5">
    <location>
        <begin position="86"/>
        <end position="105"/>
    </location>
</feature>
<protein>
    <recommendedName>
        <fullName evidence="10">Nodulin-like domain-containing protein</fullName>
    </recommendedName>
</protein>
<dbReference type="InterPro" id="IPR056555">
    <property type="entry name" value="NFD4_C"/>
</dbReference>
<dbReference type="SUPFAM" id="SSF103473">
    <property type="entry name" value="MFS general substrate transporter"/>
    <property type="match status" value="2"/>
</dbReference>
<feature type="transmembrane region" description="Helical" evidence="5">
    <location>
        <begin position="150"/>
        <end position="172"/>
    </location>
</feature>
<keyword evidence="2 5" id="KW-0812">Transmembrane</keyword>
<feature type="transmembrane region" description="Helical" evidence="5">
    <location>
        <begin position="455"/>
        <end position="474"/>
    </location>
</feature>
<feature type="transmembrane region" description="Helical" evidence="5">
    <location>
        <begin position="564"/>
        <end position="585"/>
    </location>
</feature>
<keyword evidence="4 5" id="KW-0472">Membrane</keyword>
<feature type="transmembrane region" description="Helical" evidence="5">
    <location>
        <begin position="215"/>
        <end position="236"/>
    </location>
</feature>
<dbReference type="PANTHER" id="PTHR21576:SF154">
    <property type="entry name" value="OS04G0502800 PROTEIN"/>
    <property type="match status" value="1"/>
</dbReference>
<gene>
    <name evidence="8" type="ORF">KI387_026545</name>
</gene>
<feature type="transmembrane region" description="Helical" evidence="5">
    <location>
        <begin position="480"/>
        <end position="502"/>
    </location>
</feature>
<evidence type="ECO:0000256" key="4">
    <source>
        <dbReference type="ARBA" id="ARBA00023136"/>
    </source>
</evidence>